<protein>
    <recommendedName>
        <fullName evidence="4">BTB domain-containing protein</fullName>
    </recommendedName>
</protein>
<accession>A0A3P6U8U3</accession>
<evidence type="ECO:0000313" key="3">
    <source>
        <dbReference type="Proteomes" id="UP000277928"/>
    </source>
</evidence>
<feature type="region of interest" description="Disordered" evidence="1">
    <location>
        <begin position="269"/>
        <end position="299"/>
    </location>
</feature>
<organism evidence="2 3">
    <name type="scientific">Litomosoides sigmodontis</name>
    <name type="common">Filarial nematode worm</name>
    <dbReference type="NCBI Taxonomy" id="42156"/>
    <lineage>
        <taxon>Eukaryota</taxon>
        <taxon>Metazoa</taxon>
        <taxon>Ecdysozoa</taxon>
        <taxon>Nematoda</taxon>
        <taxon>Chromadorea</taxon>
        <taxon>Rhabditida</taxon>
        <taxon>Spirurina</taxon>
        <taxon>Spiruromorpha</taxon>
        <taxon>Filarioidea</taxon>
        <taxon>Onchocercidae</taxon>
        <taxon>Litomosoides</taxon>
    </lineage>
</organism>
<keyword evidence="3" id="KW-1185">Reference proteome</keyword>
<evidence type="ECO:0000256" key="1">
    <source>
        <dbReference type="SAM" id="MobiDB-lite"/>
    </source>
</evidence>
<feature type="compositionally biased region" description="Polar residues" evidence="1">
    <location>
        <begin position="280"/>
        <end position="292"/>
    </location>
</feature>
<sequence length="450" mass="51198">MISCKIILANNNSDESIIISPKVRQQTAKLSASMDRNLLLRFNDGGMLVVHSQILAYYSARFLDNYRLNRFHMKIEDDARIARALIQFHYTGILQLHFFHIEKYFLIASKLAFDIALEALSQLLEKFSHRNDYHAIICANIACEPSNHVAQSCVKSIINCAASFLQQSISSASYNMYACGNAMCRILQIFAILTNWKKSLKLALEWLLYENHRYLYANSMLNAIIFEASDELTKVVKEERDRLPQEIGDVLEEHYNHIMSECLINDENPVKRVNPEKPSDSITEYNATPSVKSSSRSDFNTSSSIVRRKMQSLISSSETEHLLVPACSSTKIFHEFLFNDDDTQQIYTSNNADVGNDEAIQDGSEVQYDGESLLPLDEPIISNVKPSSYSSTLPLQFPDCTNIDYAPAGKEFEMTRGRKIMQWKLVEKVKQLKKFGFFVDVKSSDNAITV</sequence>
<dbReference type="EMBL" id="UYRX01000138">
    <property type="protein sequence ID" value="VDK75248.1"/>
    <property type="molecule type" value="Genomic_DNA"/>
</dbReference>
<proteinExistence type="predicted"/>
<reference evidence="2 3" key="1">
    <citation type="submission" date="2018-08" db="EMBL/GenBank/DDBJ databases">
        <authorList>
            <person name="Laetsch R D."/>
            <person name="Stevens L."/>
            <person name="Kumar S."/>
            <person name="Blaxter L. M."/>
        </authorList>
    </citation>
    <scope>NUCLEOTIDE SEQUENCE [LARGE SCALE GENOMIC DNA]</scope>
</reference>
<name>A0A3P6U8U3_LITSI</name>
<dbReference type="OMA" id="ICANIAC"/>
<gene>
    <name evidence="2" type="ORF">NLS_LOCUS2817</name>
</gene>
<evidence type="ECO:0008006" key="4">
    <source>
        <dbReference type="Google" id="ProtNLM"/>
    </source>
</evidence>
<dbReference type="AlphaFoldDB" id="A0A3P6U8U3"/>
<evidence type="ECO:0000313" key="2">
    <source>
        <dbReference type="EMBL" id="VDK75248.1"/>
    </source>
</evidence>
<feature type="compositionally biased region" description="Basic and acidic residues" evidence="1">
    <location>
        <begin position="269"/>
        <end position="279"/>
    </location>
</feature>
<dbReference type="Proteomes" id="UP000277928">
    <property type="component" value="Unassembled WGS sequence"/>
</dbReference>
<dbReference type="OrthoDB" id="6418787at2759"/>